<organism evidence="2 3">
    <name type="scientific">Burkholderia phage vB_BceS_AH2</name>
    <dbReference type="NCBI Taxonomy" id="1133022"/>
    <lineage>
        <taxon>Viruses</taxon>
        <taxon>Duplodnaviria</taxon>
        <taxon>Heunggongvirae</taxon>
        <taxon>Uroviricota</taxon>
        <taxon>Caudoviricetes</taxon>
        <taxon>Casjensviridae</taxon>
        <taxon>Ahduovirus</taxon>
        <taxon>Ahduovirus AH2</taxon>
        <taxon>Burkholderia virus AH2</taxon>
    </lineage>
</organism>
<dbReference type="EMBL" id="JN564907">
    <property type="protein sequence ID" value="AEY69554.1"/>
    <property type="molecule type" value="Genomic_DNA"/>
</dbReference>
<gene>
    <name evidence="2" type="ORF">AH2_00045</name>
</gene>
<sequence>MALEERTRPYETLIRHNADGTIGAHHQTITEILRDGIVISAVVSDPKTIGGSDLSSVLGEATTAALAENETLKSRVAALQSQVADLQLQIEQLQKLAAPTDEAA</sequence>
<dbReference type="Gene3D" id="1.20.5.1180">
    <property type="entry name" value="Geminin coiled-coil domain"/>
    <property type="match status" value="1"/>
</dbReference>
<feature type="coiled-coil region" evidence="1">
    <location>
        <begin position="69"/>
        <end position="96"/>
    </location>
</feature>
<dbReference type="RefSeq" id="YP_006561129.1">
    <property type="nucleotide sequence ID" value="NC_018283.1"/>
</dbReference>
<keyword evidence="1" id="KW-0175">Coiled coil</keyword>
<evidence type="ECO:0000313" key="3">
    <source>
        <dbReference type="Proteomes" id="UP000009012"/>
    </source>
</evidence>
<evidence type="ECO:0000256" key="1">
    <source>
        <dbReference type="SAM" id="Coils"/>
    </source>
</evidence>
<dbReference type="Proteomes" id="UP000009012">
    <property type="component" value="Segment"/>
</dbReference>
<protein>
    <submittedName>
        <fullName evidence="2">Uncharacterized protein</fullName>
    </submittedName>
</protein>
<keyword evidence="3" id="KW-1185">Reference proteome</keyword>
<proteinExistence type="predicted"/>
<dbReference type="KEGG" id="vg:13405224"/>
<name>I6NTM7_9CAUD</name>
<reference evidence="2 3" key="1">
    <citation type="journal article" date="2012" name="BMC Genomics">
        <title>Comparative analysis of two phenotypically-similar but genomically-distinct Burkholderia cenocepacia-specific bacteriophages.</title>
        <authorList>
            <person name="Lynch K.H."/>
            <person name="Stothard P."/>
            <person name="Dennis J.J."/>
        </authorList>
    </citation>
    <scope>NUCLEOTIDE SEQUENCE [LARGE SCALE GENOMIC DNA]</scope>
</reference>
<evidence type="ECO:0000313" key="2">
    <source>
        <dbReference type="EMBL" id="AEY69554.1"/>
    </source>
</evidence>
<accession>I6NTM7</accession>
<dbReference type="GeneID" id="13405224"/>